<evidence type="ECO:0000256" key="7">
    <source>
        <dbReference type="ARBA" id="ARBA00024799"/>
    </source>
</evidence>
<comment type="subunit">
    <text evidence="2 10">Heterotrimer of A, B and C subunits.</text>
</comment>
<accession>A0A0G1IQN1</accession>
<dbReference type="InterPro" id="IPR018027">
    <property type="entry name" value="Asn/Gln_amidotransferase"/>
</dbReference>
<evidence type="ECO:0000256" key="5">
    <source>
        <dbReference type="ARBA" id="ARBA00022840"/>
    </source>
</evidence>
<dbReference type="GO" id="GO:0016740">
    <property type="term" value="F:transferase activity"/>
    <property type="evidence" value="ECO:0007669"/>
    <property type="project" value="UniProtKB-KW"/>
</dbReference>
<dbReference type="NCBIfam" id="TIGR00133">
    <property type="entry name" value="gatB"/>
    <property type="match status" value="1"/>
</dbReference>
<dbReference type="Gene3D" id="1.10.150.380">
    <property type="entry name" value="GatB domain, N-terminal subdomain"/>
    <property type="match status" value="1"/>
</dbReference>
<evidence type="ECO:0000256" key="10">
    <source>
        <dbReference type="HAMAP-Rule" id="MF_00121"/>
    </source>
</evidence>
<dbReference type="GO" id="GO:0005524">
    <property type="term" value="F:ATP binding"/>
    <property type="evidence" value="ECO:0007669"/>
    <property type="project" value="UniProtKB-KW"/>
</dbReference>
<dbReference type="GO" id="GO:0006412">
    <property type="term" value="P:translation"/>
    <property type="evidence" value="ECO:0007669"/>
    <property type="project" value="UniProtKB-UniRule"/>
</dbReference>
<dbReference type="NCBIfam" id="NF004014">
    <property type="entry name" value="PRK05477.1-4"/>
    <property type="match status" value="1"/>
</dbReference>
<name>A0A0G1IQN1_9BACT</name>
<dbReference type="GO" id="GO:0050566">
    <property type="term" value="F:asparaginyl-tRNA synthase (glutamine-hydrolyzing) activity"/>
    <property type="evidence" value="ECO:0007669"/>
    <property type="project" value="RHEA"/>
</dbReference>
<keyword evidence="4 10" id="KW-0547">Nucleotide-binding</keyword>
<comment type="similarity">
    <text evidence="1 10">Belongs to the GatB/GatE family. GatB subfamily.</text>
</comment>
<dbReference type="SUPFAM" id="SSF89095">
    <property type="entry name" value="GatB/YqeY motif"/>
    <property type="match status" value="2"/>
</dbReference>
<evidence type="ECO:0000313" key="12">
    <source>
        <dbReference type="EMBL" id="KKT34082.1"/>
    </source>
</evidence>
<evidence type="ECO:0000256" key="9">
    <source>
        <dbReference type="ARBA" id="ARBA00047913"/>
    </source>
</evidence>
<evidence type="ECO:0000256" key="2">
    <source>
        <dbReference type="ARBA" id="ARBA00011123"/>
    </source>
</evidence>
<feature type="domain" description="Asn/Gln amidotransferase" evidence="11">
    <location>
        <begin position="334"/>
        <end position="502"/>
    </location>
</feature>
<dbReference type="GO" id="GO:0050567">
    <property type="term" value="F:glutaminyl-tRNA synthase (glutamine-hydrolyzing) activity"/>
    <property type="evidence" value="ECO:0007669"/>
    <property type="project" value="UniProtKB-UniRule"/>
</dbReference>
<comment type="function">
    <text evidence="7 10">Allows the formation of correctly charged Asn-tRNA(Asn) or Gln-tRNA(Gln) through the transamidation of misacylated Asp-tRNA(Asn) or Glu-tRNA(Gln) in organisms which lack either or both of asparaginyl-tRNA or glutaminyl-tRNA synthetases. The reaction takes place in the presence of glutamine and ATP through an activated phospho-Asp-tRNA(Asn) or phospho-Glu-tRNA(Gln).</text>
</comment>
<evidence type="ECO:0000256" key="1">
    <source>
        <dbReference type="ARBA" id="ARBA00005306"/>
    </source>
</evidence>
<evidence type="ECO:0000313" key="13">
    <source>
        <dbReference type="Proteomes" id="UP000034192"/>
    </source>
</evidence>
<comment type="catalytic activity">
    <reaction evidence="8 10">
        <text>L-aspartyl-tRNA(Asn) + L-glutamine + ATP + H2O = L-asparaginyl-tRNA(Asn) + L-glutamate + ADP + phosphate + 2 H(+)</text>
        <dbReference type="Rhea" id="RHEA:14513"/>
        <dbReference type="Rhea" id="RHEA-COMP:9674"/>
        <dbReference type="Rhea" id="RHEA-COMP:9677"/>
        <dbReference type="ChEBI" id="CHEBI:15377"/>
        <dbReference type="ChEBI" id="CHEBI:15378"/>
        <dbReference type="ChEBI" id="CHEBI:29985"/>
        <dbReference type="ChEBI" id="CHEBI:30616"/>
        <dbReference type="ChEBI" id="CHEBI:43474"/>
        <dbReference type="ChEBI" id="CHEBI:58359"/>
        <dbReference type="ChEBI" id="CHEBI:78515"/>
        <dbReference type="ChEBI" id="CHEBI:78516"/>
        <dbReference type="ChEBI" id="CHEBI:456216"/>
    </reaction>
</comment>
<dbReference type="InterPro" id="IPR023168">
    <property type="entry name" value="GatB_Yqey_C_2"/>
</dbReference>
<dbReference type="InterPro" id="IPR004413">
    <property type="entry name" value="GatB"/>
</dbReference>
<evidence type="ECO:0000259" key="11">
    <source>
        <dbReference type="SMART" id="SM00845"/>
    </source>
</evidence>
<reference evidence="12 13" key="1">
    <citation type="journal article" date="2015" name="Nature">
        <title>rRNA introns, odd ribosomes, and small enigmatic genomes across a large radiation of phyla.</title>
        <authorList>
            <person name="Brown C.T."/>
            <person name="Hug L.A."/>
            <person name="Thomas B.C."/>
            <person name="Sharon I."/>
            <person name="Castelle C.J."/>
            <person name="Singh A."/>
            <person name="Wilkins M.J."/>
            <person name="Williams K.H."/>
            <person name="Banfield J.F."/>
        </authorList>
    </citation>
    <scope>NUCLEOTIDE SEQUENCE [LARGE SCALE GENOMIC DNA]</scope>
</reference>
<dbReference type="InterPro" id="IPR017958">
    <property type="entry name" value="Gln-tRNA_amidoTrfase_suB_CS"/>
</dbReference>
<evidence type="ECO:0000256" key="4">
    <source>
        <dbReference type="ARBA" id="ARBA00022741"/>
    </source>
</evidence>
<keyword evidence="6 10" id="KW-0648">Protein biosynthesis</keyword>
<dbReference type="SUPFAM" id="SSF55931">
    <property type="entry name" value="Glutamine synthetase/guanido kinase"/>
    <property type="match status" value="1"/>
</dbReference>
<dbReference type="EC" id="6.3.5.-" evidence="10"/>
<keyword evidence="12" id="KW-0808">Transferase</keyword>
<dbReference type="HAMAP" id="MF_00121">
    <property type="entry name" value="GatB"/>
    <property type="match status" value="1"/>
</dbReference>
<dbReference type="EMBL" id="LCHL01000004">
    <property type="protein sequence ID" value="KKT34082.1"/>
    <property type="molecule type" value="Genomic_DNA"/>
</dbReference>
<dbReference type="AlphaFoldDB" id="A0A0G1IQN1"/>
<dbReference type="PROSITE" id="PS01234">
    <property type="entry name" value="GATB"/>
    <property type="match status" value="1"/>
</dbReference>
<dbReference type="Gene3D" id="1.10.10.410">
    <property type="match status" value="1"/>
</dbReference>
<dbReference type="InterPro" id="IPR042114">
    <property type="entry name" value="GatB_C_1"/>
</dbReference>
<dbReference type="InterPro" id="IPR014746">
    <property type="entry name" value="Gln_synth/guanido_kin_cat_dom"/>
</dbReference>
<evidence type="ECO:0000256" key="3">
    <source>
        <dbReference type="ARBA" id="ARBA00022598"/>
    </source>
</evidence>
<dbReference type="PANTHER" id="PTHR11659">
    <property type="entry name" value="GLUTAMYL-TRNA GLN AMIDOTRANSFERASE SUBUNIT B MITOCHONDRIAL AND PROKARYOTIC PET112-RELATED"/>
    <property type="match status" value="1"/>
</dbReference>
<keyword evidence="3 10" id="KW-0436">Ligase</keyword>
<dbReference type="Pfam" id="PF02934">
    <property type="entry name" value="GatB_N"/>
    <property type="match status" value="1"/>
</dbReference>
<dbReference type="InterPro" id="IPR003789">
    <property type="entry name" value="Asn/Gln_tRNA_amidoTrase-B-like"/>
</dbReference>
<dbReference type="PATRIC" id="fig|1618580.3.peg.67"/>
<dbReference type="SMART" id="SM00845">
    <property type="entry name" value="GatB_Yqey"/>
    <property type="match status" value="1"/>
</dbReference>
<dbReference type="Pfam" id="PF02637">
    <property type="entry name" value="GatB_Yqey"/>
    <property type="match status" value="1"/>
</dbReference>
<keyword evidence="5 10" id="KW-0067">ATP-binding</keyword>
<sequence>MDKYTPTIGLEVHVELKTRTKMFCSCLNDPKETRPNKNVCPVCLAHPGTLPVINVEAVKKTVKVGLAMNGKIAKKSFFDRKNYFYPDLPKGYQISQYQHPLVLGGQLVILNEAGKEKKIQITRIHLEEDTGKLSHQDKSSLVDYNRAGVPLMELVTEPVIHSGFEARRFAEELRLLLRYLDVSDADMESGQMRIEPNISISKTGKLGIKVEVKNLNSFRSVEDSINFEIQRQTEVLESGGKIHQHNRGWNQEKSETFEQRSKEEAHDYRYFPEPDLPPLVADAPAENGEILINTKEIEKQLPELPWQKRERLAKLYGLEKDQVELLVQDMDFCDFFEKTVSEMKMFDQDHKSEPEAGEALIVFNVLASDVRGTMKAVAAQMFPTELIDFSNPRITPVNLAHLIEFFHQKKISSRVLKDVLLEMFETGKDPEEIISSKNLLQMTDDSMIEALVLKVIKDNPAPSADFRSGKEQALQFLVGKIMAQTKGRANPQTIQELIRKNI</sequence>
<organism evidence="12 13">
    <name type="scientific">Candidatus Woesebacteria bacterium GW2011_GWB1_44_11b</name>
    <dbReference type="NCBI Taxonomy" id="1618580"/>
    <lineage>
        <taxon>Bacteria</taxon>
        <taxon>Candidatus Woeseibacteriota</taxon>
    </lineage>
</organism>
<dbReference type="NCBIfam" id="NF004012">
    <property type="entry name" value="PRK05477.1-2"/>
    <property type="match status" value="1"/>
</dbReference>
<dbReference type="InterPro" id="IPR017959">
    <property type="entry name" value="Asn/Gln-tRNA_amidoTrfase_suB/E"/>
</dbReference>
<protein>
    <recommendedName>
        <fullName evidence="10">Aspartyl/glutamyl-tRNA(Asn/Gln) amidotransferase subunit B</fullName>
        <shortName evidence="10">Asp/Glu-ADT subunit B</shortName>
        <ecNumber evidence="10">6.3.5.-</ecNumber>
    </recommendedName>
</protein>
<comment type="catalytic activity">
    <reaction evidence="9 10">
        <text>L-glutamyl-tRNA(Gln) + L-glutamine + ATP + H2O = L-glutaminyl-tRNA(Gln) + L-glutamate + ADP + phosphate + H(+)</text>
        <dbReference type="Rhea" id="RHEA:17521"/>
        <dbReference type="Rhea" id="RHEA-COMP:9681"/>
        <dbReference type="Rhea" id="RHEA-COMP:9684"/>
        <dbReference type="ChEBI" id="CHEBI:15377"/>
        <dbReference type="ChEBI" id="CHEBI:15378"/>
        <dbReference type="ChEBI" id="CHEBI:29985"/>
        <dbReference type="ChEBI" id="CHEBI:30616"/>
        <dbReference type="ChEBI" id="CHEBI:43474"/>
        <dbReference type="ChEBI" id="CHEBI:58359"/>
        <dbReference type="ChEBI" id="CHEBI:78520"/>
        <dbReference type="ChEBI" id="CHEBI:78521"/>
        <dbReference type="ChEBI" id="CHEBI:456216"/>
    </reaction>
</comment>
<dbReference type="FunFam" id="1.10.10.410:FF:000001">
    <property type="entry name" value="Aspartyl/glutamyl-tRNA(Asn/Gln) amidotransferase subunit B"/>
    <property type="match status" value="1"/>
</dbReference>
<evidence type="ECO:0000256" key="6">
    <source>
        <dbReference type="ARBA" id="ARBA00022917"/>
    </source>
</evidence>
<comment type="caution">
    <text evidence="12">The sequence shown here is derived from an EMBL/GenBank/DDBJ whole genome shotgun (WGS) entry which is preliminary data.</text>
</comment>
<dbReference type="Proteomes" id="UP000034192">
    <property type="component" value="Unassembled WGS sequence"/>
</dbReference>
<proteinExistence type="inferred from homology"/>
<evidence type="ECO:0000256" key="8">
    <source>
        <dbReference type="ARBA" id="ARBA00047380"/>
    </source>
</evidence>
<gene>
    <name evidence="10" type="primary">gatB</name>
    <name evidence="12" type="ORF">UW21_C0004G0002</name>
</gene>
<dbReference type="InterPro" id="IPR006075">
    <property type="entry name" value="Asn/Gln-tRNA_Trfase_suB/E_cat"/>
</dbReference>